<name>A0A9Y2KVD0_9RHOB</name>
<sequence length="90" mass="9702">MKNEIANNVRALLGVEFFEFTPPADPGSPSEWKGTSLKGGEFSEELVDILPDSSDTPGPIMGTAAKGAGHDEDWEPPVTLPDQANDWDIF</sequence>
<gene>
    <name evidence="2" type="ORF">QPJ95_11895</name>
</gene>
<dbReference type="EMBL" id="CP127247">
    <property type="protein sequence ID" value="WIY23368.1"/>
    <property type="molecule type" value="Genomic_DNA"/>
</dbReference>
<organism evidence="2 3">
    <name type="scientific">Parasedimentitalea psychrophila</name>
    <dbReference type="NCBI Taxonomy" id="2997337"/>
    <lineage>
        <taxon>Bacteria</taxon>
        <taxon>Pseudomonadati</taxon>
        <taxon>Pseudomonadota</taxon>
        <taxon>Alphaproteobacteria</taxon>
        <taxon>Rhodobacterales</taxon>
        <taxon>Paracoccaceae</taxon>
        <taxon>Parasedimentitalea</taxon>
    </lineage>
</organism>
<dbReference type="KEGG" id="ppso:QPJ95_11895"/>
<dbReference type="RefSeq" id="WP_270918027.1">
    <property type="nucleotide sequence ID" value="NZ_CP127247.1"/>
</dbReference>
<keyword evidence="3" id="KW-1185">Reference proteome</keyword>
<dbReference type="Proteomes" id="UP001238334">
    <property type="component" value="Chromosome"/>
</dbReference>
<dbReference type="AlphaFoldDB" id="A0A9Y2KVD0"/>
<proteinExistence type="predicted"/>
<reference evidence="2 3" key="1">
    <citation type="submission" date="2023-06" db="EMBL/GenBank/DDBJ databases">
        <title>Parasedimentitalea psychrophila sp. nov., a psychrophilic bacterium isolated from deep-sea sediment.</title>
        <authorList>
            <person name="Li A."/>
        </authorList>
    </citation>
    <scope>NUCLEOTIDE SEQUENCE [LARGE SCALE GENOMIC DNA]</scope>
    <source>
        <strain evidence="2 3">QS115</strain>
    </source>
</reference>
<accession>A0A9Y2KVD0</accession>
<evidence type="ECO:0000313" key="3">
    <source>
        <dbReference type="Proteomes" id="UP001238334"/>
    </source>
</evidence>
<evidence type="ECO:0000256" key="1">
    <source>
        <dbReference type="SAM" id="MobiDB-lite"/>
    </source>
</evidence>
<protein>
    <submittedName>
        <fullName evidence="2">Uncharacterized protein</fullName>
    </submittedName>
</protein>
<evidence type="ECO:0000313" key="2">
    <source>
        <dbReference type="EMBL" id="WIY23368.1"/>
    </source>
</evidence>
<feature type="region of interest" description="Disordered" evidence="1">
    <location>
        <begin position="50"/>
        <end position="90"/>
    </location>
</feature>